<comment type="caution">
    <text evidence="16">The sequence shown here is derived from an EMBL/GenBank/DDBJ whole genome shotgun (WGS) entry which is preliminary data.</text>
</comment>
<protein>
    <recommendedName>
        <fullName evidence="13">Ion-translocating oxidoreductase complex subunit C</fullName>
        <ecNumber evidence="13">7.-.-.-</ecNumber>
    </recommendedName>
    <alternativeName>
        <fullName evidence="13">Rnf electron transport complex subunit C</fullName>
    </alternativeName>
</protein>
<evidence type="ECO:0000256" key="4">
    <source>
        <dbReference type="ARBA" id="ARBA00022485"/>
    </source>
</evidence>
<keyword evidence="2 13" id="KW-0813">Transport</keyword>
<dbReference type="NCBIfam" id="TIGR01945">
    <property type="entry name" value="rnfC"/>
    <property type="match status" value="1"/>
</dbReference>
<sequence length="857" mass="92100">MLSLIKQIKTGALWDFPGGVHPPENKRQSLKTPIARASIANELVLPVKQHIGKPGNLIVSVGERVLKGQPLTKYDTSFMLPIHAPTSGVITAIEPRTTAHPSGLSELCVVIEPDFQEQWFELNPVEDYQSLTPDALIEIIRQAGVSGMGGAGFPTAKKIQAGLGRTEILIVNAAECEPYITADDVLMQQHADAIVQGIEIVEHILKPKLTIIGIEDNKPQAVQALEQAAKHKDIVIRVIPTKYPSGGEKQLIKVLTNKEVPNTGIPADIGLLVQNVGSLYAIQRAVCHGEPLIERIVTLTGNTFKQPQNVWTLVGTPVQALLNEFEYSADKKAPRLIMGGPMMGFTLPHTNVPITKTANCILAPTRREISIEQYEMACIRCGKCAEACPASLLPQQLQWHAKAQEYDKCEELNLKDCIECGACAFVCPSEIPLVKYYRQAKAEIRTRKEEAEASERARLRFEHKKARMERDKAERENRFKKAADDRRQEMKSSGGDDAIAAAIARVKAQQAKPESQESNVKPAVAAAIARAKAKQAQAQQQGSNEPDNSEMTKLREERKRLARERKAEKESSSSEPNEKKDTVAAAIARAKAKKAQQAEADGSPTAPAEDKKAAVAAAIARAKARKAEQAPVADSKEQNDAPATDDPKKAAVAAAIARAKARKAEQGSATASDAAANEPEKAVEDTPAAEDPKKAAVAAAIARAKARKAEQESAKASDATANEPETTVEYAPVAEDPKKAAVAAAIARAKARKAEQESATTSDAAVHEPATPVEDDAPVAEDPKKAAVAAAIARAKVRKAEQESAKASDAAANEPATTVEDTPATEDPKKAAVAAAIARAKARKAQQEQQKQFEEKE</sequence>
<dbReference type="FunFam" id="3.40.50.11540:FF:000004">
    <property type="entry name" value="Ion-translocating oxidoreductase complex subunit C"/>
    <property type="match status" value="1"/>
</dbReference>
<dbReference type="SUPFAM" id="SSF142019">
    <property type="entry name" value="Nqo1 FMN-binding domain-like"/>
    <property type="match status" value="1"/>
</dbReference>
<evidence type="ECO:0000256" key="9">
    <source>
        <dbReference type="ARBA" id="ARBA00022982"/>
    </source>
</evidence>
<evidence type="ECO:0000256" key="11">
    <source>
        <dbReference type="ARBA" id="ARBA00023014"/>
    </source>
</evidence>
<evidence type="ECO:0000256" key="8">
    <source>
        <dbReference type="ARBA" id="ARBA00022967"/>
    </source>
</evidence>
<feature type="binding site" evidence="13">
    <location>
        <position position="423"/>
    </location>
    <ligand>
        <name>[4Fe-4S] cluster</name>
        <dbReference type="ChEBI" id="CHEBI:49883"/>
        <label>2</label>
    </ligand>
</feature>
<feature type="domain" description="4Fe-4S ferredoxin-type" evidence="15">
    <location>
        <begin position="367"/>
        <end position="398"/>
    </location>
</feature>
<feature type="binding site" evidence="13">
    <location>
        <position position="417"/>
    </location>
    <ligand>
        <name>[4Fe-4S] cluster</name>
        <dbReference type="ChEBI" id="CHEBI:49883"/>
        <label>2</label>
    </ligand>
</feature>
<feature type="binding site" evidence="13">
    <location>
        <position position="427"/>
    </location>
    <ligand>
        <name>[4Fe-4S] cluster</name>
        <dbReference type="ChEBI" id="CHEBI:49883"/>
        <label>1</label>
    </ligand>
</feature>
<dbReference type="InterPro" id="IPR017900">
    <property type="entry name" value="4Fe4S_Fe_S_CS"/>
</dbReference>
<name>A0A7W2FPT2_9VIBR</name>
<dbReference type="PROSITE" id="PS00198">
    <property type="entry name" value="4FE4S_FER_1"/>
    <property type="match status" value="1"/>
</dbReference>
<keyword evidence="5 13" id="KW-0997">Cell inner membrane</keyword>
<evidence type="ECO:0000256" key="5">
    <source>
        <dbReference type="ARBA" id="ARBA00022519"/>
    </source>
</evidence>
<feature type="binding site" evidence="13">
    <location>
        <position position="378"/>
    </location>
    <ligand>
        <name>[4Fe-4S] cluster</name>
        <dbReference type="ChEBI" id="CHEBI:49883"/>
        <label>1</label>
    </ligand>
</feature>
<keyword evidence="8 13" id="KW-1278">Translocase</keyword>
<comment type="cofactor">
    <cofactor evidence="13">
        <name>[4Fe-4S] cluster</name>
        <dbReference type="ChEBI" id="CHEBI:49883"/>
    </cofactor>
    <text evidence="13">Binds 2 [4Fe-4S] clusters per subunit.</text>
</comment>
<feature type="binding site" evidence="13">
    <location>
        <position position="381"/>
    </location>
    <ligand>
        <name>[4Fe-4S] cluster</name>
        <dbReference type="ChEBI" id="CHEBI:49883"/>
        <label>1</label>
    </ligand>
</feature>
<feature type="binding site" evidence="13">
    <location>
        <position position="384"/>
    </location>
    <ligand>
        <name>[4Fe-4S] cluster</name>
        <dbReference type="ChEBI" id="CHEBI:49883"/>
        <label>1</label>
    </ligand>
</feature>
<keyword evidence="17" id="KW-1185">Reference proteome</keyword>
<evidence type="ECO:0000256" key="12">
    <source>
        <dbReference type="ARBA" id="ARBA00023136"/>
    </source>
</evidence>
<evidence type="ECO:0000313" key="16">
    <source>
        <dbReference type="EMBL" id="MBA5762013.1"/>
    </source>
</evidence>
<evidence type="ECO:0000256" key="1">
    <source>
        <dbReference type="ARBA" id="ARBA00004202"/>
    </source>
</evidence>
<comment type="subunit">
    <text evidence="13">The complex is composed of six subunits: RnfA, RnfB, RnfC, RnfD, RnfE and RnfG.</text>
</comment>
<keyword evidence="9 13" id="KW-0249">Electron transport</keyword>
<evidence type="ECO:0000256" key="3">
    <source>
        <dbReference type="ARBA" id="ARBA00022475"/>
    </source>
</evidence>
<dbReference type="PANTHER" id="PTHR43034:SF2">
    <property type="entry name" value="ION-TRANSLOCATING OXIDOREDUCTASE COMPLEX SUBUNIT C"/>
    <property type="match status" value="1"/>
</dbReference>
<dbReference type="GO" id="GO:0005886">
    <property type="term" value="C:plasma membrane"/>
    <property type="evidence" value="ECO:0007669"/>
    <property type="project" value="UniProtKB-SubCell"/>
</dbReference>
<accession>A0A7W2FPT2</accession>
<dbReference type="HAMAP" id="MF_00461">
    <property type="entry name" value="RsxC_RnfC"/>
    <property type="match status" value="1"/>
</dbReference>
<dbReference type="Pfam" id="PF13375">
    <property type="entry name" value="RnfC_N"/>
    <property type="match status" value="1"/>
</dbReference>
<feature type="compositionally biased region" description="Basic and acidic residues" evidence="14">
    <location>
        <begin position="634"/>
        <end position="649"/>
    </location>
</feature>
<dbReference type="GO" id="GO:0051539">
    <property type="term" value="F:4 iron, 4 sulfur cluster binding"/>
    <property type="evidence" value="ECO:0007669"/>
    <property type="project" value="UniProtKB-KW"/>
</dbReference>
<dbReference type="PANTHER" id="PTHR43034">
    <property type="entry name" value="ION-TRANSLOCATING OXIDOREDUCTASE COMPLEX SUBUNIT C"/>
    <property type="match status" value="1"/>
</dbReference>
<feature type="binding site" evidence="13">
    <location>
        <position position="388"/>
    </location>
    <ligand>
        <name>[4Fe-4S] cluster</name>
        <dbReference type="ChEBI" id="CHEBI:49883"/>
        <label>2</label>
    </ligand>
</feature>
<dbReference type="Proteomes" id="UP000571701">
    <property type="component" value="Unassembled WGS sequence"/>
</dbReference>
<dbReference type="Gene3D" id="3.30.70.20">
    <property type="match status" value="1"/>
</dbReference>
<dbReference type="Gene3D" id="3.40.50.11540">
    <property type="entry name" value="NADH-ubiquinone oxidoreductase 51kDa subunit"/>
    <property type="match status" value="1"/>
</dbReference>
<dbReference type="PROSITE" id="PS51379">
    <property type="entry name" value="4FE4S_FER_2"/>
    <property type="match status" value="2"/>
</dbReference>
<keyword evidence="12 13" id="KW-0472">Membrane</keyword>
<dbReference type="InterPro" id="IPR017896">
    <property type="entry name" value="4Fe4S_Fe-S-bd"/>
</dbReference>
<dbReference type="GO" id="GO:0009055">
    <property type="term" value="F:electron transfer activity"/>
    <property type="evidence" value="ECO:0007669"/>
    <property type="project" value="InterPro"/>
</dbReference>
<evidence type="ECO:0000313" key="17">
    <source>
        <dbReference type="Proteomes" id="UP000571701"/>
    </source>
</evidence>
<keyword evidence="11 13" id="KW-0411">Iron-sulfur</keyword>
<evidence type="ECO:0000256" key="13">
    <source>
        <dbReference type="HAMAP-Rule" id="MF_00461"/>
    </source>
</evidence>
<dbReference type="AlphaFoldDB" id="A0A7W2FPT2"/>
<feature type="compositionally biased region" description="Basic and acidic residues" evidence="14">
    <location>
        <begin position="678"/>
        <end position="694"/>
    </location>
</feature>
<dbReference type="GO" id="GO:0046872">
    <property type="term" value="F:metal ion binding"/>
    <property type="evidence" value="ECO:0007669"/>
    <property type="project" value="UniProtKB-KW"/>
</dbReference>
<feature type="region of interest" description="Disordered" evidence="14">
    <location>
        <begin position="749"/>
        <end position="857"/>
    </location>
</feature>
<dbReference type="FunFam" id="3.30.70.20:FF:000044">
    <property type="entry name" value="Ion-translocating oxidoreductase complex subunit C"/>
    <property type="match status" value="1"/>
</dbReference>
<evidence type="ECO:0000256" key="7">
    <source>
        <dbReference type="ARBA" id="ARBA00022737"/>
    </source>
</evidence>
<comment type="similarity">
    <text evidence="13">Belongs to the 4Fe4S bacterial-type ferredoxin family. RnfC subfamily.</text>
</comment>
<feature type="compositionally biased region" description="Low complexity" evidence="14">
    <location>
        <begin position="583"/>
        <end position="600"/>
    </location>
</feature>
<dbReference type="EC" id="7.-.-.-" evidence="13"/>
<comment type="function">
    <text evidence="13">Part of a membrane-bound complex that couples electron transfer with translocation of ions across the membrane.</text>
</comment>
<evidence type="ECO:0000256" key="10">
    <source>
        <dbReference type="ARBA" id="ARBA00023004"/>
    </source>
</evidence>
<feature type="compositionally biased region" description="Basic and acidic residues" evidence="14">
    <location>
        <begin position="468"/>
        <end position="490"/>
    </location>
</feature>
<keyword evidence="6 13" id="KW-0479">Metal-binding</keyword>
<gene>
    <name evidence="16" type="primary">rsxC</name>
    <name evidence="13" type="synonym">rnfC</name>
    <name evidence="16" type="ORF">H2O73_06595</name>
</gene>
<proteinExistence type="inferred from homology"/>
<evidence type="ECO:0000256" key="2">
    <source>
        <dbReference type="ARBA" id="ARBA00022448"/>
    </source>
</evidence>
<reference evidence="16 17" key="1">
    <citation type="submission" date="2020-07" db="EMBL/GenBank/DDBJ databases">
        <title>Vibrio marinisediminis sp. nov., isolated from marine sediment.</title>
        <authorList>
            <person name="Ji X."/>
        </authorList>
    </citation>
    <scope>NUCLEOTIDE SEQUENCE [LARGE SCALE GENOMIC DNA]</scope>
    <source>
        <strain evidence="16 17">404</strain>
    </source>
</reference>
<keyword evidence="7 13" id="KW-0677">Repeat</keyword>
<keyword evidence="10 13" id="KW-0408">Iron</keyword>
<feature type="region of interest" description="Disordered" evidence="14">
    <location>
        <begin position="531"/>
        <end position="733"/>
    </location>
</feature>
<evidence type="ECO:0000256" key="14">
    <source>
        <dbReference type="SAM" id="MobiDB-lite"/>
    </source>
</evidence>
<dbReference type="Pfam" id="PF12838">
    <property type="entry name" value="Fer4_7"/>
    <property type="match status" value="1"/>
</dbReference>
<feature type="binding site" evidence="13">
    <location>
        <position position="420"/>
    </location>
    <ligand>
        <name>[4Fe-4S] cluster</name>
        <dbReference type="ChEBI" id="CHEBI:49883"/>
        <label>2</label>
    </ligand>
</feature>
<comment type="subcellular location">
    <subcellularLocation>
        <location evidence="13">Cell inner membrane</location>
        <topology evidence="13">Peripheral membrane protein</topology>
    </subcellularLocation>
    <subcellularLocation>
        <location evidence="1">Cell membrane</location>
        <topology evidence="1">Peripheral membrane protein</topology>
    </subcellularLocation>
</comment>
<feature type="domain" description="4Fe-4S ferredoxin-type" evidence="15">
    <location>
        <begin position="408"/>
        <end position="437"/>
    </location>
</feature>
<dbReference type="GO" id="GO:0022900">
    <property type="term" value="P:electron transport chain"/>
    <property type="evidence" value="ECO:0007669"/>
    <property type="project" value="UniProtKB-UniRule"/>
</dbReference>
<dbReference type="EMBL" id="JACFYF010000002">
    <property type="protein sequence ID" value="MBA5762013.1"/>
    <property type="molecule type" value="Genomic_DNA"/>
</dbReference>
<keyword evidence="3 13" id="KW-1003">Cell membrane</keyword>
<dbReference type="InterPro" id="IPR037225">
    <property type="entry name" value="Nuo51_FMN-bd_sf"/>
</dbReference>
<feature type="region of interest" description="Disordered" evidence="14">
    <location>
        <begin position="462"/>
        <end position="496"/>
    </location>
</feature>
<feature type="compositionally biased region" description="Low complexity" evidence="14">
    <location>
        <begin position="531"/>
        <end position="541"/>
    </location>
</feature>
<dbReference type="Pfam" id="PF01512">
    <property type="entry name" value="Complex1_51K"/>
    <property type="match status" value="1"/>
</dbReference>
<dbReference type="NCBIfam" id="NF003454">
    <property type="entry name" value="PRK05035.1"/>
    <property type="match status" value="1"/>
</dbReference>
<feature type="compositionally biased region" description="Basic and acidic residues" evidence="14">
    <location>
        <begin position="550"/>
        <end position="582"/>
    </location>
</feature>
<keyword evidence="4 13" id="KW-0004">4Fe-4S</keyword>
<dbReference type="SUPFAM" id="SSF46548">
    <property type="entry name" value="alpha-helical ferredoxin"/>
    <property type="match status" value="1"/>
</dbReference>
<dbReference type="RefSeq" id="WP_182107788.1">
    <property type="nucleotide sequence ID" value="NZ_JACFYF010000002.1"/>
</dbReference>
<evidence type="ECO:0000259" key="15">
    <source>
        <dbReference type="PROSITE" id="PS51379"/>
    </source>
</evidence>
<organism evidence="16 17">
    <name type="scientific">Vibrio marinisediminis</name>
    <dbReference type="NCBI Taxonomy" id="2758441"/>
    <lineage>
        <taxon>Bacteria</taxon>
        <taxon>Pseudomonadati</taxon>
        <taxon>Pseudomonadota</taxon>
        <taxon>Gammaproteobacteria</taxon>
        <taxon>Vibrionales</taxon>
        <taxon>Vibrionaceae</taxon>
        <taxon>Vibrio</taxon>
    </lineage>
</organism>
<dbReference type="InterPro" id="IPR010208">
    <property type="entry name" value="Ion_transpt_RnfC/RsxC"/>
</dbReference>
<dbReference type="InterPro" id="IPR026902">
    <property type="entry name" value="RnfC_N"/>
</dbReference>
<evidence type="ECO:0000256" key="6">
    <source>
        <dbReference type="ARBA" id="ARBA00022723"/>
    </source>
</evidence>
<dbReference type="InterPro" id="IPR011538">
    <property type="entry name" value="Nuo51_FMN-bd"/>
</dbReference>